<proteinExistence type="predicted"/>
<evidence type="ECO:0000313" key="2">
    <source>
        <dbReference type="Proteomes" id="UP001227268"/>
    </source>
</evidence>
<dbReference type="EMBL" id="JASBWT010000012">
    <property type="protein sequence ID" value="KAJ9099750.1"/>
    <property type="molecule type" value="Genomic_DNA"/>
</dbReference>
<sequence length="203" mass="22369">MAFLNNPAVNHFVHLTILGAFLFFSFVTLAVSAGFIAKGKHNYFGYYFDAAGLILAESIFCYIAAVVYIVFNTFGNLYQGRKNSIMVELAVFSVLFILSLFWLWFQGLPVRKLFVLIFTAAVKLTSGTPSFRLGKATLAFAWLSTLTLLVLLAFLTIWILIHRRRRGDGNIMMTSIKAHHVEGPFQGGGSTNMANLGPAATAA</sequence>
<protein>
    <submittedName>
        <fullName evidence="1">Uncharacterized protein</fullName>
    </submittedName>
</protein>
<gene>
    <name evidence="1" type="ORF">QFC21_003748</name>
</gene>
<keyword evidence="2" id="KW-1185">Reference proteome</keyword>
<evidence type="ECO:0000313" key="1">
    <source>
        <dbReference type="EMBL" id="KAJ9099750.1"/>
    </source>
</evidence>
<organism evidence="1 2">
    <name type="scientific">Naganishia friedmannii</name>
    <dbReference type="NCBI Taxonomy" id="89922"/>
    <lineage>
        <taxon>Eukaryota</taxon>
        <taxon>Fungi</taxon>
        <taxon>Dikarya</taxon>
        <taxon>Basidiomycota</taxon>
        <taxon>Agaricomycotina</taxon>
        <taxon>Tremellomycetes</taxon>
        <taxon>Filobasidiales</taxon>
        <taxon>Filobasidiaceae</taxon>
        <taxon>Naganishia</taxon>
    </lineage>
</organism>
<reference evidence="1" key="1">
    <citation type="submission" date="2023-04" db="EMBL/GenBank/DDBJ databases">
        <title>Draft Genome sequencing of Naganishia species isolated from polar environments using Oxford Nanopore Technology.</title>
        <authorList>
            <person name="Leo P."/>
            <person name="Venkateswaran K."/>
        </authorList>
    </citation>
    <scope>NUCLEOTIDE SEQUENCE</scope>
    <source>
        <strain evidence="1">MNA-CCFEE 5423</strain>
    </source>
</reference>
<comment type="caution">
    <text evidence="1">The sequence shown here is derived from an EMBL/GenBank/DDBJ whole genome shotgun (WGS) entry which is preliminary data.</text>
</comment>
<name>A0ACC2VLJ0_9TREE</name>
<dbReference type="Proteomes" id="UP001227268">
    <property type="component" value="Unassembled WGS sequence"/>
</dbReference>
<accession>A0ACC2VLJ0</accession>